<comment type="catalytic activity">
    <reaction evidence="2">
        <text>thiamine phosphate + ATP = thiamine diphosphate + ADP</text>
        <dbReference type="Rhea" id="RHEA:15913"/>
        <dbReference type="ChEBI" id="CHEBI:30616"/>
        <dbReference type="ChEBI" id="CHEBI:37575"/>
        <dbReference type="ChEBI" id="CHEBI:58937"/>
        <dbReference type="ChEBI" id="CHEBI:456216"/>
        <dbReference type="EC" id="2.7.4.16"/>
    </reaction>
</comment>
<comment type="pathway">
    <text evidence="2">Cofactor biosynthesis; thiamine diphosphate biosynthesis; thiamine diphosphate from thiamine phosphate: step 1/1.</text>
</comment>
<name>A0ABV2CMZ0_9RHOO</name>
<keyword evidence="2" id="KW-0479">Metal-binding</keyword>
<feature type="domain" description="PurM-like N-terminal" evidence="3">
    <location>
        <begin position="24"/>
        <end position="123"/>
    </location>
</feature>
<dbReference type="InterPro" id="IPR036676">
    <property type="entry name" value="PurM-like_C_sf"/>
</dbReference>
<keyword evidence="6" id="KW-1185">Reference proteome</keyword>
<keyword evidence="2 5" id="KW-0808">Transferase</keyword>
<dbReference type="InterPro" id="IPR016188">
    <property type="entry name" value="PurM-like_N"/>
</dbReference>
<dbReference type="Gene3D" id="3.90.650.10">
    <property type="entry name" value="PurM-like C-terminal domain"/>
    <property type="match status" value="1"/>
</dbReference>
<feature type="binding site" evidence="2">
    <location>
        <position position="207"/>
    </location>
    <ligand>
        <name>Mg(2+)</name>
        <dbReference type="ChEBI" id="CHEBI:18420"/>
        <label>3</label>
    </ligand>
</feature>
<comment type="function">
    <text evidence="2">Catalyzes the ATP-dependent phosphorylation of thiamine-monophosphate (TMP) to form thiamine-pyrophosphate (TPP), the active form of vitamin B1.</text>
</comment>
<dbReference type="SUPFAM" id="SSF55326">
    <property type="entry name" value="PurM N-terminal domain-like"/>
    <property type="match status" value="1"/>
</dbReference>
<reference evidence="5 6" key="1">
    <citation type="submission" date="2024-07" db="EMBL/GenBank/DDBJ databases">
        <title>Uliginosibacterium paludis KCTC:42655.</title>
        <authorList>
            <person name="Kim M.K."/>
        </authorList>
    </citation>
    <scope>NUCLEOTIDE SEQUENCE [LARGE SCALE GENOMIC DNA]</scope>
    <source>
        <strain evidence="5 6">KCTC 42655</strain>
    </source>
</reference>
<evidence type="ECO:0000256" key="2">
    <source>
        <dbReference type="HAMAP-Rule" id="MF_02128"/>
    </source>
</evidence>
<dbReference type="InterPro" id="IPR006283">
    <property type="entry name" value="ThiL-like"/>
</dbReference>
<evidence type="ECO:0000313" key="6">
    <source>
        <dbReference type="Proteomes" id="UP001548590"/>
    </source>
</evidence>
<dbReference type="Gene3D" id="3.30.1330.10">
    <property type="entry name" value="PurM-like, N-terminal domain"/>
    <property type="match status" value="1"/>
</dbReference>
<evidence type="ECO:0000259" key="4">
    <source>
        <dbReference type="Pfam" id="PF02769"/>
    </source>
</evidence>
<feature type="binding site" evidence="2">
    <location>
        <position position="71"/>
    </location>
    <ligand>
        <name>Mg(2+)</name>
        <dbReference type="ChEBI" id="CHEBI:18420"/>
        <label>4</label>
    </ligand>
</feature>
<dbReference type="NCBIfam" id="TIGR01379">
    <property type="entry name" value="thiL"/>
    <property type="match status" value="1"/>
</dbReference>
<feature type="binding site" evidence="2">
    <location>
        <position position="50"/>
    </location>
    <ligand>
        <name>substrate</name>
    </ligand>
</feature>
<feature type="binding site" evidence="2">
    <location>
        <begin position="117"/>
        <end position="118"/>
    </location>
    <ligand>
        <name>ATP</name>
        <dbReference type="ChEBI" id="CHEBI:30616"/>
    </ligand>
</feature>
<protein>
    <recommendedName>
        <fullName evidence="2">Thiamine-monophosphate kinase</fullName>
        <shortName evidence="2">TMP kinase</shortName>
        <shortName evidence="2">Thiamine-phosphate kinase</shortName>
        <ecNumber evidence="2">2.7.4.16</ecNumber>
    </recommendedName>
</protein>
<feature type="binding site" evidence="2">
    <location>
        <position position="42"/>
    </location>
    <ligand>
        <name>Mg(2+)</name>
        <dbReference type="ChEBI" id="CHEBI:18420"/>
        <label>1</label>
    </ligand>
</feature>
<feature type="domain" description="PurM-like C-terminal" evidence="4">
    <location>
        <begin position="148"/>
        <end position="296"/>
    </location>
</feature>
<feature type="binding site" evidence="2">
    <location>
        <position position="258"/>
    </location>
    <ligand>
        <name>substrate</name>
    </ligand>
</feature>
<keyword evidence="1 2" id="KW-0784">Thiamine biosynthesis</keyword>
<feature type="binding site" evidence="2">
    <location>
        <position position="26"/>
    </location>
    <ligand>
        <name>Mg(2+)</name>
        <dbReference type="ChEBI" id="CHEBI:18420"/>
        <label>4</label>
    </ligand>
</feature>
<keyword evidence="2" id="KW-0460">Magnesium</keyword>
<evidence type="ECO:0000313" key="5">
    <source>
        <dbReference type="EMBL" id="MET1489261.1"/>
    </source>
</evidence>
<feature type="binding site" evidence="2">
    <location>
        <position position="314"/>
    </location>
    <ligand>
        <name>substrate</name>
    </ligand>
</feature>
<dbReference type="InterPro" id="IPR036921">
    <property type="entry name" value="PurM-like_N_sf"/>
</dbReference>
<feature type="binding site" evidence="2">
    <location>
        <position position="71"/>
    </location>
    <ligand>
        <name>Mg(2+)</name>
        <dbReference type="ChEBI" id="CHEBI:18420"/>
        <label>2</label>
    </ligand>
</feature>
<feature type="binding site" evidence="2">
    <location>
        <position position="209"/>
    </location>
    <ligand>
        <name>ATP</name>
        <dbReference type="ChEBI" id="CHEBI:30616"/>
    </ligand>
</feature>
<accession>A0ABV2CMZ0</accession>
<feature type="binding site" evidence="2">
    <location>
        <position position="142"/>
    </location>
    <ligand>
        <name>ATP</name>
        <dbReference type="ChEBI" id="CHEBI:30616"/>
    </ligand>
</feature>
<keyword evidence="2 5" id="KW-0418">Kinase</keyword>
<comment type="miscellaneous">
    <text evidence="2">Reaction mechanism of ThiL seems to utilize a direct, inline transfer of the gamma-phosphate of ATP to TMP rather than a phosphorylated enzyme intermediate.</text>
</comment>
<feature type="binding site" evidence="2">
    <location>
        <position position="43"/>
    </location>
    <ligand>
        <name>Mg(2+)</name>
        <dbReference type="ChEBI" id="CHEBI:18420"/>
        <label>2</label>
    </ligand>
</feature>
<dbReference type="Pfam" id="PF02769">
    <property type="entry name" value="AIRS_C"/>
    <property type="match status" value="1"/>
</dbReference>
<dbReference type="Proteomes" id="UP001548590">
    <property type="component" value="Unassembled WGS sequence"/>
</dbReference>
<feature type="binding site" evidence="2">
    <location>
        <position position="26"/>
    </location>
    <ligand>
        <name>Mg(2+)</name>
        <dbReference type="ChEBI" id="CHEBI:18420"/>
        <label>3</label>
    </ligand>
</feature>
<dbReference type="PIRSF" id="PIRSF005303">
    <property type="entry name" value="Thiam_monoph_kin"/>
    <property type="match status" value="1"/>
</dbReference>
<dbReference type="RefSeq" id="WP_345924489.1">
    <property type="nucleotide sequence ID" value="NZ_JBDIVF010000001.1"/>
</dbReference>
<dbReference type="SUPFAM" id="SSF56042">
    <property type="entry name" value="PurM C-terminal domain-like"/>
    <property type="match status" value="1"/>
</dbReference>
<feature type="binding site" evidence="2">
    <location>
        <position position="71"/>
    </location>
    <ligand>
        <name>Mg(2+)</name>
        <dbReference type="ChEBI" id="CHEBI:18420"/>
        <label>3</label>
    </ligand>
</feature>
<dbReference type="Pfam" id="PF00586">
    <property type="entry name" value="AIRS"/>
    <property type="match status" value="1"/>
</dbReference>
<dbReference type="HAMAP" id="MF_02128">
    <property type="entry name" value="TMP_kinase"/>
    <property type="match status" value="1"/>
</dbReference>
<sequence>MPGEFELIQRFFHQPTSHTELGAGDDAALIRPRPGMQLAISTDMLVEGRHFFAGADPFLLGWKAAAVNISDMAAMGAEPRWITLAIALPAADEAWIDLLARGFRDCCEAYVVDWVGGDTTRGPLNLCPTIFGELPAGEAIRRDGARHGDDIWISGWPGMAALGLAHLRDGLELVSGWQESCVERLHRPMPRVALGIKLRGLASAMLDVSDGMLGDLSHILERSGVGAVLEETSLPIAPLLAACRRTEHAMSALLSGGDDYELLFTVPREQRGQIEALARKLELPLHRIGRILDKPGLWLQRGNGVAESVEALGFDHFGAS</sequence>
<dbReference type="PANTHER" id="PTHR30270">
    <property type="entry name" value="THIAMINE-MONOPHOSPHATE KINASE"/>
    <property type="match status" value="1"/>
</dbReference>
<dbReference type="GO" id="GO:0009030">
    <property type="term" value="F:thiamine-phosphate kinase activity"/>
    <property type="evidence" value="ECO:0007669"/>
    <property type="project" value="UniProtKB-EC"/>
</dbReference>
<feature type="binding site" evidence="2">
    <location>
        <position position="43"/>
    </location>
    <ligand>
        <name>Mg(2+)</name>
        <dbReference type="ChEBI" id="CHEBI:18420"/>
        <label>1</label>
    </ligand>
</feature>
<organism evidence="5 6">
    <name type="scientific">Uliginosibacterium paludis</name>
    <dbReference type="NCBI Taxonomy" id="1615952"/>
    <lineage>
        <taxon>Bacteria</taxon>
        <taxon>Pseudomonadati</taxon>
        <taxon>Pseudomonadota</taxon>
        <taxon>Betaproteobacteria</taxon>
        <taxon>Rhodocyclales</taxon>
        <taxon>Zoogloeaceae</taxon>
        <taxon>Uliginosibacterium</taxon>
    </lineage>
</organism>
<evidence type="ECO:0000256" key="1">
    <source>
        <dbReference type="ARBA" id="ARBA00022977"/>
    </source>
</evidence>
<keyword evidence="2" id="KW-0067">ATP-binding</keyword>
<gene>
    <name evidence="2 5" type="primary">thiL</name>
    <name evidence="5" type="ORF">ABVT11_05450</name>
</gene>
<keyword evidence="2" id="KW-0547">Nucleotide-binding</keyword>
<feature type="binding site" evidence="2">
    <location>
        <position position="210"/>
    </location>
    <ligand>
        <name>Mg(2+)</name>
        <dbReference type="ChEBI" id="CHEBI:18420"/>
        <label>5</label>
    </ligand>
</feature>
<dbReference type="CDD" id="cd02194">
    <property type="entry name" value="ThiL"/>
    <property type="match status" value="1"/>
</dbReference>
<dbReference type="EMBL" id="JBEWLZ010000002">
    <property type="protein sequence ID" value="MET1489261.1"/>
    <property type="molecule type" value="Genomic_DNA"/>
</dbReference>
<feature type="binding site" evidence="2">
    <location>
        <position position="118"/>
    </location>
    <ligand>
        <name>Mg(2+)</name>
        <dbReference type="ChEBI" id="CHEBI:18420"/>
        <label>1</label>
    </ligand>
</feature>
<comment type="similarity">
    <text evidence="2">Belongs to the thiamine-monophosphate kinase family.</text>
</comment>
<evidence type="ECO:0000259" key="3">
    <source>
        <dbReference type="Pfam" id="PF00586"/>
    </source>
</evidence>
<dbReference type="EC" id="2.7.4.16" evidence="2"/>
<proteinExistence type="inferred from homology"/>
<comment type="caution">
    <text evidence="2">Lacks conserved residue(s) required for the propagation of feature annotation.</text>
</comment>
<comment type="caution">
    <text evidence="5">The sequence shown here is derived from an EMBL/GenBank/DDBJ whole genome shotgun (WGS) entry which is preliminary data.</text>
</comment>
<feature type="binding site" evidence="2">
    <location>
        <position position="41"/>
    </location>
    <ligand>
        <name>Mg(2+)</name>
        <dbReference type="ChEBI" id="CHEBI:18420"/>
        <label>4</label>
    </ligand>
</feature>
<dbReference type="InterPro" id="IPR010918">
    <property type="entry name" value="PurM-like_C_dom"/>
</dbReference>
<dbReference type="PANTHER" id="PTHR30270:SF0">
    <property type="entry name" value="THIAMINE-MONOPHOSPHATE KINASE"/>
    <property type="match status" value="1"/>
</dbReference>